<proteinExistence type="predicted"/>
<dbReference type="SMART" id="SM00475">
    <property type="entry name" value="53EXOc"/>
    <property type="match status" value="1"/>
</dbReference>
<gene>
    <name evidence="5" type="ORF">A2V71_01565</name>
</gene>
<dbReference type="GO" id="GO:0003677">
    <property type="term" value="F:DNA binding"/>
    <property type="evidence" value="ECO:0007669"/>
    <property type="project" value="UniProtKB-KW"/>
</dbReference>
<dbReference type="Proteomes" id="UP000178764">
    <property type="component" value="Unassembled WGS sequence"/>
</dbReference>
<protein>
    <recommendedName>
        <fullName evidence="4">5'-3' exonuclease domain-containing protein</fullName>
    </recommendedName>
</protein>
<dbReference type="PANTHER" id="PTHR42646">
    <property type="entry name" value="FLAP ENDONUCLEASE XNI"/>
    <property type="match status" value="1"/>
</dbReference>
<dbReference type="SMART" id="SM00279">
    <property type="entry name" value="HhH2"/>
    <property type="match status" value="1"/>
</dbReference>
<dbReference type="Gene3D" id="3.40.50.1010">
    <property type="entry name" value="5'-nuclease"/>
    <property type="match status" value="1"/>
</dbReference>
<evidence type="ECO:0000259" key="4">
    <source>
        <dbReference type="SMART" id="SM00475"/>
    </source>
</evidence>
<dbReference type="Pfam" id="PF01367">
    <property type="entry name" value="5_3_exonuc"/>
    <property type="match status" value="1"/>
</dbReference>
<dbReference type="InterPro" id="IPR020045">
    <property type="entry name" value="DNA_polI_H3TH"/>
</dbReference>
<sequence length="303" mass="33905">MVKNRFVLIDAFALIHRAFHGIPPLTTKDGELVNAVYGFTSALLSSIHNLEPEYLVTGFDLPKPTKRKLEYVEYKAHRAAPPDELISQIPFVKEVLKDFNIPIISSEGYEGEDVIATVVAKSKVKSQKSKEMEFIIVTGDMDTLQLIDKSTKVYSMARGVNQAAMYDIEKVKERYGLTPDQFVDFKALKGDASDNIPGVPGIGEKGASKLISEYKNLDNLFKNIEKLSPKYQTLLKENKEQAYLSQKLSKICSDAPIDFELSSAKVSDYNKEKVIALFNKLGFKSLISRLPEATKPNQQATLF</sequence>
<dbReference type="InterPro" id="IPR029060">
    <property type="entry name" value="PIN-like_dom_sf"/>
</dbReference>
<keyword evidence="2" id="KW-0378">Hydrolase</keyword>
<dbReference type="AlphaFoldDB" id="A0A1F5DNN7"/>
<name>A0A1F5DNN7_9BACT</name>
<dbReference type="EMBL" id="MEZT01000013">
    <property type="protein sequence ID" value="OGD56789.1"/>
    <property type="molecule type" value="Genomic_DNA"/>
</dbReference>
<dbReference type="FunFam" id="1.10.150.20:FF:000003">
    <property type="entry name" value="DNA polymerase I"/>
    <property type="match status" value="1"/>
</dbReference>
<accession>A0A1F5DNN7</accession>
<dbReference type="CDD" id="cd09859">
    <property type="entry name" value="PIN_53EXO"/>
    <property type="match status" value="1"/>
</dbReference>
<dbReference type="CDD" id="cd09898">
    <property type="entry name" value="H3TH_53EXO"/>
    <property type="match status" value="1"/>
</dbReference>
<dbReference type="InterPro" id="IPR036279">
    <property type="entry name" value="5-3_exonuclease_C_sf"/>
</dbReference>
<evidence type="ECO:0000256" key="1">
    <source>
        <dbReference type="ARBA" id="ARBA00022722"/>
    </source>
</evidence>
<dbReference type="Gene3D" id="1.10.150.20">
    <property type="entry name" value="5' to 3' exonuclease, C-terminal subdomain"/>
    <property type="match status" value="1"/>
</dbReference>
<keyword evidence="1" id="KW-0540">Nuclease</keyword>
<dbReference type="InterPro" id="IPR038969">
    <property type="entry name" value="FEN"/>
</dbReference>
<dbReference type="Pfam" id="PF02739">
    <property type="entry name" value="5_3_exonuc_N"/>
    <property type="match status" value="1"/>
</dbReference>
<dbReference type="InterPro" id="IPR020046">
    <property type="entry name" value="5-3_exonucl_a-hlix_arch_N"/>
</dbReference>
<reference evidence="5 6" key="1">
    <citation type="journal article" date="2016" name="Nat. Commun.">
        <title>Thousands of microbial genomes shed light on interconnected biogeochemical processes in an aquifer system.</title>
        <authorList>
            <person name="Anantharaman K."/>
            <person name="Brown C.T."/>
            <person name="Hug L.A."/>
            <person name="Sharon I."/>
            <person name="Castelle C.J."/>
            <person name="Probst A.J."/>
            <person name="Thomas B.C."/>
            <person name="Singh A."/>
            <person name="Wilkins M.J."/>
            <person name="Karaoz U."/>
            <person name="Brodie E.L."/>
            <person name="Williams K.H."/>
            <person name="Hubbard S.S."/>
            <person name="Banfield J.F."/>
        </authorList>
    </citation>
    <scope>NUCLEOTIDE SEQUENCE [LARGE SCALE GENOMIC DNA]</scope>
</reference>
<organism evidence="5 6">
    <name type="scientific">Candidatus Berkelbacteria bacterium RBG_13_40_8</name>
    <dbReference type="NCBI Taxonomy" id="1797467"/>
    <lineage>
        <taxon>Bacteria</taxon>
        <taxon>Candidatus Berkelbacteria</taxon>
    </lineage>
</organism>
<dbReference type="InterPro" id="IPR002421">
    <property type="entry name" value="5-3_exonuclease"/>
</dbReference>
<dbReference type="SUPFAM" id="SSF88723">
    <property type="entry name" value="PIN domain-like"/>
    <property type="match status" value="1"/>
</dbReference>
<feature type="domain" description="5'-3' exonuclease" evidence="4">
    <location>
        <begin position="4"/>
        <end position="267"/>
    </location>
</feature>
<keyword evidence="3" id="KW-0238">DNA-binding</keyword>
<dbReference type="GO" id="GO:0017108">
    <property type="term" value="F:5'-flap endonuclease activity"/>
    <property type="evidence" value="ECO:0007669"/>
    <property type="project" value="InterPro"/>
</dbReference>
<evidence type="ECO:0000313" key="5">
    <source>
        <dbReference type="EMBL" id="OGD56789.1"/>
    </source>
</evidence>
<evidence type="ECO:0000256" key="2">
    <source>
        <dbReference type="ARBA" id="ARBA00022801"/>
    </source>
</evidence>
<dbReference type="GO" id="GO:0008409">
    <property type="term" value="F:5'-3' exonuclease activity"/>
    <property type="evidence" value="ECO:0007669"/>
    <property type="project" value="InterPro"/>
</dbReference>
<dbReference type="SUPFAM" id="SSF47807">
    <property type="entry name" value="5' to 3' exonuclease, C-terminal subdomain"/>
    <property type="match status" value="1"/>
</dbReference>
<evidence type="ECO:0000313" key="6">
    <source>
        <dbReference type="Proteomes" id="UP000178764"/>
    </source>
</evidence>
<dbReference type="PANTHER" id="PTHR42646:SF2">
    <property type="entry name" value="5'-3' EXONUCLEASE FAMILY PROTEIN"/>
    <property type="match status" value="1"/>
</dbReference>
<evidence type="ECO:0000256" key="3">
    <source>
        <dbReference type="ARBA" id="ARBA00023125"/>
    </source>
</evidence>
<comment type="caution">
    <text evidence="5">The sequence shown here is derived from an EMBL/GenBank/DDBJ whole genome shotgun (WGS) entry which is preliminary data.</text>
</comment>
<dbReference type="InterPro" id="IPR008918">
    <property type="entry name" value="HhH2"/>
</dbReference>
<dbReference type="GO" id="GO:0033567">
    <property type="term" value="P:DNA replication, Okazaki fragment processing"/>
    <property type="evidence" value="ECO:0007669"/>
    <property type="project" value="InterPro"/>
</dbReference>